<dbReference type="GO" id="GO:0004672">
    <property type="term" value="F:protein kinase activity"/>
    <property type="evidence" value="ECO:0007669"/>
    <property type="project" value="UniProtKB-ARBA"/>
</dbReference>
<evidence type="ECO:0000313" key="5">
    <source>
        <dbReference type="Proteomes" id="UP000032352"/>
    </source>
</evidence>
<dbReference type="InterPro" id="IPR036641">
    <property type="entry name" value="HPT_dom_sf"/>
</dbReference>
<feature type="modified residue" description="Phosphohistidine" evidence="2">
    <location>
        <position position="54"/>
    </location>
</feature>
<dbReference type="KEGG" id="tvd:SG34_004065"/>
<feature type="domain" description="HPt" evidence="3">
    <location>
        <begin position="8"/>
        <end position="109"/>
    </location>
</feature>
<evidence type="ECO:0000259" key="3">
    <source>
        <dbReference type="PROSITE" id="PS50894"/>
    </source>
</evidence>
<dbReference type="SUPFAM" id="SSF47226">
    <property type="entry name" value="Histidine-containing phosphotransfer domain, HPT domain"/>
    <property type="match status" value="1"/>
</dbReference>
<dbReference type="AlphaFoldDB" id="A0AAE9Z4W9"/>
<keyword evidence="2" id="KW-0597">Phosphoprotein</keyword>
<protein>
    <submittedName>
        <fullName evidence="4">Hpt domain-containing protein</fullName>
    </submittedName>
</protein>
<dbReference type="EMBL" id="CP059733">
    <property type="protein sequence ID" value="WDE06114.1"/>
    <property type="molecule type" value="Genomic_DNA"/>
</dbReference>
<dbReference type="GO" id="GO:0000160">
    <property type="term" value="P:phosphorelay signal transduction system"/>
    <property type="evidence" value="ECO:0007669"/>
    <property type="project" value="UniProtKB-KW"/>
</dbReference>
<keyword evidence="5" id="KW-1185">Reference proteome</keyword>
<name>A0AAE9Z4W9_9GAMM</name>
<dbReference type="Proteomes" id="UP000032352">
    <property type="component" value="Chromosome"/>
</dbReference>
<organism evidence="4 5">
    <name type="scientific">Thalassomonas viridans</name>
    <dbReference type="NCBI Taxonomy" id="137584"/>
    <lineage>
        <taxon>Bacteria</taxon>
        <taxon>Pseudomonadati</taxon>
        <taxon>Pseudomonadota</taxon>
        <taxon>Gammaproteobacteria</taxon>
        <taxon>Alteromonadales</taxon>
        <taxon>Colwelliaceae</taxon>
        <taxon>Thalassomonas</taxon>
    </lineage>
</organism>
<evidence type="ECO:0000256" key="1">
    <source>
        <dbReference type="ARBA" id="ARBA00023012"/>
    </source>
</evidence>
<keyword evidence="1" id="KW-0902">Two-component regulatory system</keyword>
<reference evidence="4 5" key="1">
    <citation type="journal article" date="2015" name="Genome Announc.">
        <title>Draft Genome Sequences of Marine Isolates of Thalassomonas viridans and Thalassomonas actiniarum.</title>
        <authorList>
            <person name="Olonade I."/>
            <person name="van Zyl L.J."/>
            <person name="Trindade M."/>
        </authorList>
    </citation>
    <scope>NUCLEOTIDE SEQUENCE [LARGE SCALE GENOMIC DNA]</scope>
    <source>
        <strain evidence="4 5">XOM25</strain>
    </source>
</reference>
<dbReference type="PROSITE" id="PS50894">
    <property type="entry name" value="HPT"/>
    <property type="match status" value="1"/>
</dbReference>
<dbReference type="RefSeq" id="WP_044838611.1">
    <property type="nucleotide sequence ID" value="NZ_CP059733.1"/>
</dbReference>
<accession>A0AAE9Z4W9</accession>
<evidence type="ECO:0000256" key="2">
    <source>
        <dbReference type="PROSITE-ProRule" id="PRU00110"/>
    </source>
</evidence>
<proteinExistence type="predicted"/>
<reference evidence="4 5" key="2">
    <citation type="journal article" date="2022" name="Mar. Drugs">
        <title>Bioassay-Guided Fractionation Leads to the Detection of Cholic Acid Generated by the Rare Thalassomonas sp.</title>
        <authorList>
            <person name="Pheiffer F."/>
            <person name="Schneider Y.K."/>
            <person name="Hansen E.H."/>
            <person name="Andersen J.H."/>
            <person name="Isaksson J."/>
            <person name="Busche T."/>
            <person name="R C."/>
            <person name="Kalinowski J."/>
            <person name="Zyl L.V."/>
            <person name="Trindade M."/>
        </authorList>
    </citation>
    <scope>NUCLEOTIDE SEQUENCE [LARGE SCALE GENOMIC DNA]</scope>
    <source>
        <strain evidence="4 5">XOM25</strain>
    </source>
</reference>
<evidence type="ECO:0000313" key="4">
    <source>
        <dbReference type="EMBL" id="WDE06114.1"/>
    </source>
</evidence>
<dbReference type="InterPro" id="IPR008207">
    <property type="entry name" value="Sig_transdc_His_kin_Hpt_dom"/>
</dbReference>
<dbReference type="Gene3D" id="1.20.120.160">
    <property type="entry name" value="HPT domain"/>
    <property type="match status" value="1"/>
</dbReference>
<sequence>MDNKEELLNQQLEELKDCYRQELPQRLAEVKSLWQQATAAWSARPLTELCTSLHRISGSAGSFGYRELSAFAAKAELLLKPYSKTGNAPDNNELDILNTAIEQVVRYEY</sequence>
<gene>
    <name evidence="4" type="ORF">SG34_004065</name>
</gene>
<dbReference type="Pfam" id="PF01627">
    <property type="entry name" value="Hpt"/>
    <property type="match status" value="1"/>
</dbReference>